<dbReference type="PROSITE" id="PS00717">
    <property type="entry name" value="SIGMA54_1"/>
    <property type="match status" value="1"/>
</dbReference>
<dbReference type="GO" id="GO:0006352">
    <property type="term" value="P:DNA-templated transcription initiation"/>
    <property type="evidence" value="ECO:0007669"/>
    <property type="project" value="InterPro"/>
</dbReference>
<evidence type="ECO:0000256" key="6">
    <source>
        <dbReference type="ARBA" id="ARBA00023082"/>
    </source>
</evidence>
<evidence type="ECO:0000259" key="10">
    <source>
        <dbReference type="Pfam" id="PF04963"/>
    </source>
</evidence>
<keyword evidence="8" id="KW-0804">Transcription</keyword>
<keyword evidence="5" id="KW-0805">Transcription regulation</keyword>
<dbReference type="GO" id="GO:0003677">
    <property type="term" value="F:DNA binding"/>
    <property type="evidence" value="ECO:0007669"/>
    <property type="project" value="UniProtKB-KW"/>
</dbReference>
<dbReference type="GO" id="GO:0001216">
    <property type="term" value="F:DNA-binding transcription activator activity"/>
    <property type="evidence" value="ECO:0007669"/>
    <property type="project" value="InterPro"/>
</dbReference>
<comment type="similarity">
    <text evidence="1">Belongs to the sigma-54 factor family.</text>
</comment>
<dbReference type="Pfam" id="PF04963">
    <property type="entry name" value="Sigma54_CBD"/>
    <property type="match status" value="1"/>
</dbReference>
<feature type="domain" description="RNA polymerase sigma factor 54 core-binding" evidence="10">
    <location>
        <begin position="78"/>
        <end position="266"/>
    </location>
</feature>
<dbReference type="InterPro" id="IPR007634">
    <property type="entry name" value="RNA_pol_sigma_54_DNA-bd"/>
</dbReference>
<dbReference type="RefSeq" id="WP_066245688.1">
    <property type="nucleotide sequence ID" value="NZ_LRFC01000038.1"/>
</dbReference>
<evidence type="ECO:0000256" key="1">
    <source>
        <dbReference type="ARBA" id="ARBA00008798"/>
    </source>
</evidence>
<evidence type="ECO:0000256" key="7">
    <source>
        <dbReference type="ARBA" id="ARBA00023125"/>
    </source>
</evidence>
<dbReference type="PANTHER" id="PTHR32248:SF4">
    <property type="entry name" value="RNA POLYMERASE SIGMA-54 FACTOR"/>
    <property type="match status" value="1"/>
</dbReference>
<evidence type="ECO:0000259" key="9">
    <source>
        <dbReference type="Pfam" id="PF04552"/>
    </source>
</evidence>
<dbReference type="NCBIfam" id="TIGR02395">
    <property type="entry name" value="rpoN_sigma"/>
    <property type="match status" value="1"/>
</dbReference>
<keyword evidence="2" id="KW-0240">DNA-directed RNA polymerase</keyword>
<sequence>MEMGLFQQQSMNLVMTTELRQAIAILQVPSYELTSYLQEQALENPLIEIAEPKGMFTTLKKSVRKNGMNSRTDENQHLEHLIIEKETLYDYLYKQSILLPIEEKDRKLFQFLLLSLDESGYLTVSAPETAARFNTTVEKCEELIHLLQTLDPIGIGARDLRECLLLQLREQQLEHTLSYIIVDQHLNQLAERKMKTLASILNVTPQEVEKAADFLQTLEPRPGAAFSPVNDQAYLYPDVSVTEENGKFHISVNEQYSPILKLNDSYGSLLKGKNATSKFLDDSFQKFNWLKKALEQRRETLLKITKEIVRVQETYFLTFDKSDLIPLTLKEVADEIGVHESTVSRAVKNKVLQTTKGAVELKSFFTAKIFTQDGGSASATSAKTEIKKLVETENKQKPLSDQMLAVLLEKNSGLSISRRTVAKYREELNIPSSSKRKRYSS</sequence>
<dbReference type="GO" id="GO:0016987">
    <property type="term" value="F:sigma factor activity"/>
    <property type="evidence" value="ECO:0007669"/>
    <property type="project" value="UniProtKB-KW"/>
</dbReference>
<evidence type="ECO:0008006" key="13">
    <source>
        <dbReference type="Google" id="ProtNLM"/>
    </source>
</evidence>
<dbReference type="PANTHER" id="PTHR32248">
    <property type="entry name" value="RNA POLYMERASE SIGMA-54 FACTOR"/>
    <property type="match status" value="1"/>
</dbReference>
<proteinExistence type="inferred from homology"/>
<evidence type="ECO:0000256" key="4">
    <source>
        <dbReference type="ARBA" id="ARBA00022695"/>
    </source>
</evidence>
<feature type="domain" description="RNA polymerase sigma factor 54 DNA-binding" evidence="9">
    <location>
        <begin position="278"/>
        <end position="438"/>
    </location>
</feature>
<dbReference type="PROSITE" id="PS00718">
    <property type="entry name" value="SIGMA54_2"/>
    <property type="match status" value="1"/>
</dbReference>
<dbReference type="Gene3D" id="1.10.10.1330">
    <property type="entry name" value="RNA polymerase sigma-54 factor, core-binding domain"/>
    <property type="match status" value="1"/>
</dbReference>
<dbReference type="PIRSF" id="PIRSF000774">
    <property type="entry name" value="RpoN"/>
    <property type="match status" value="1"/>
</dbReference>
<comment type="caution">
    <text evidence="11">The sequence shown here is derived from an EMBL/GenBank/DDBJ whole genome shotgun (WGS) entry which is preliminary data.</text>
</comment>
<dbReference type="GO" id="GO:0000428">
    <property type="term" value="C:DNA-directed RNA polymerase complex"/>
    <property type="evidence" value="ECO:0007669"/>
    <property type="project" value="UniProtKB-KW"/>
</dbReference>
<accession>A0A165N2S7</accession>
<gene>
    <name evidence="11" type="ORF">AWM68_14980</name>
</gene>
<reference evidence="12" key="1">
    <citation type="submission" date="2016-01" db="EMBL/GenBank/DDBJ databases">
        <title>Draft genome of Chromobacterium sp. F49.</title>
        <authorList>
            <person name="Hong K.W."/>
        </authorList>
    </citation>
    <scope>NUCLEOTIDE SEQUENCE [LARGE SCALE GENOMIC DNA]</scope>
    <source>
        <strain evidence="12">P7IIIA</strain>
    </source>
</reference>
<evidence type="ECO:0000313" key="11">
    <source>
        <dbReference type="EMBL" id="KZE64384.1"/>
    </source>
</evidence>
<dbReference type="OrthoDB" id="9814402at2"/>
<dbReference type="Pfam" id="PF04552">
    <property type="entry name" value="Sigma54_DBD"/>
    <property type="match status" value="1"/>
</dbReference>
<dbReference type="InterPro" id="IPR038709">
    <property type="entry name" value="RpoN_core-bd_sf"/>
</dbReference>
<evidence type="ECO:0000256" key="5">
    <source>
        <dbReference type="ARBA" id="ARBA00023015"/>
    </source>
</evidence>
<keyword evidence="12" id="KW-1185">Reference proteome</keyword>
<protein>
    <recommendedName>
        <fullName evidence="13">RNA polymerase sigma-54 factor</fullName>
    </recommendedName>
</protein>
<dbReference type="InterPro" id="IPR000394">
    <property type="entry name" value="RNA_pol_sigma_54"/>
</dbReference>
<evidence type="ECO:0000256" key="2">
    <source>
        <dbReference type="ARBA" id="ARBA00022478"/>
    </source>
</evidence>
<dbReference type="Gene3D" id="1.10.10.60">
    <property type="entry name" value="Homeodomain-like"/>
    <property type="match status" value="1"/>
</dbReference>
<organism evidence="11 12">
    <name type="scientific">Fictibacillus phosphorivorans</name>
    <dbReference type="NCBI Taxonomy" id="1221500"/>
    <lineage>
        <taxon>Bacteria</taxon>
        <taxon>Bacillati</taxon>
        <taxon>Bacillota</taxon>
        <taxon>Bacilli</taxon>
        <taxon>Bacillales</taxon>
        <taxon>Fictibacillaceae</taxon>
        <taxon>Fictibacillus</taxon>
    </lineage>
</organism>
<dbReference type="Pfam" id="PF00309">
    <property type="entry name" value="Sigma54_AID"/>
    <property type="match status" value="1"/>
</dbReference>
<keyword evidence="6" id="KW-0731">Sigma factor</keyword>
<dbReference type="AlphaFoldDB" id="A0A165N2S7"/>
<keyword evidence="3" id="KW-0808">Transferase</keyword>
<evidence type="ECO:0000313" key="12">
    <source>
        <dbReference type="Proteomes" id="UP000076567"/>
    </source>
</evidence>
<dbReference type="PRINTS" id="PR00045">
    <property type="entry name" value="SIGMA54FCT"/>
</dbReference>
<evidence type="ECO:0000256" key="8">
    <source>
        <dbReference type="ARBA" id="ARBA00023163"/>
    </source>
</evidence>
<keyword evidence="7" id="KW-0238">DNA-binding</keyword>
<keyword evidence="4" id="KW-0548">Nucleotidyltransferase</keyword>
<dbReference type="InterPro" id="IPR007046">
    <property type="entry name" value="RNA_pol_sigma_54_core-bd"/>
</dbReference>
<dbReference type="EMBL" id="LRFC01000038">
    <property type="protein sequence ID" value="KZE64384.1"/>
    <property type="molecule type" value="Genomic_DNA"/>
</dbReference>
<dbReference type="Proteomes" id="UP000076567">
    <property type="component" value="Unassembled WGS sequence"/>
</dbReference>
<dbReference type="GO" id="GO:0016779">
    <property type="term" value="F:nucleotidyltransferase activity"/>
    <property type="evidence" value="ECO:0007669"/>
    <property type="project" value="UniProtKB-KW"/>
</dbReference>
<name>A0A165N2S7_9BACL</name>
<dbReference type="PROSITE" id="PS50044">
    <property type="entry name" value="SIGMA54_3"/>
    <property type="match status" value="1"/>
</dbReference>
<evidence type="ECO:0000256" key="3">
    <source>
        <dbReference type="ARBA" id="ARBA00022679"/>
    </source>
</evidence>